<proteinExistence type="predicted"/>
<reference evidence="2" key="2">
    <citation type="submission" date="2020-11" db="EMBL/GenBank/DDBJ databases">
        <authorList>
            <person name="McCartney M.A."/>
            <person name="Auch B."/>
            <person name="Kono T."/>
            <person name="Mallez S."/>
            <person name="Becker A."/>
            <person name="Gohl D.M."/>
            <person name="Silverstein K.A.T."/>
            <person name="Koren S."/>
            <person name="Bechman K.B."/>
            <person name="Herman A."/>
            <person name="Abrahante J.E."/>
            <person name="Garbe J."/>
        </authorList>
    </citation>
    <scope>NUCLEOTIDE SEQUENCE</scope>
    <source>
        <strain evidence="2">Duluth1</strain>
        <tissue evidence="2">Whole animal</tissue>
    </source>
</reference>
<protein>
    <submittedName>
        <fullName evidence="2">Uncharacterized protein</fullName>
    </submittedName>
</protein>
<feature type="compositionally biased region" description="Polar residues" evidence="1">
    <location>
        <begin position="62"/>
        <end position="75"/>
    </location>
</feature>
<organism evidence="2 3">
    <name type="scientific">Dreissena polymorpha</name>
    <name type="common">Zebra mussel</name>
    <name type="synonym">Mytilus polymorpha</name>
    <dbReference type="NCBI Taxonomy" id="45954"/>
    <lineage>
        <taxon>Eukaryota</taxon>
        <taxon>Metazoa</taxon>
        <taxon>Spiralia</taxon>
        <taxon>Lophotrochozoa</taxon>
        <taxon>Mollusca</taxon>
        <taxon>Bivalvia</taxon>
        <taxon>Autobranchia</taxon>
        <taxon>Heteroconchia</taxon>
        <taxon>Euheterodonta</taxon>
        <taxon>Imparidentia</taxon>
        <taxon>Neoheterodontei</taxon>
        <taxon>Myida</taxon>
        <taxon>Dreissenoidea</taxon>
        <taxon>Dreissenidae</taxon>
        <taxon>Dreissena</taxon>
    </lineage>
</organism>
<name>A0A9D4GJQ4_DREPO</name>
<dbReference type="Proteomes" id="UP000828390">
    <property type="component" value="Unassembled WGS sequence"/>
</dbReference>
<sequence>MYKVYEKLTADDNEQSKSEHSSGKGKQQQTPKTNMKKTKQEPLAGPSRDTGVCRSDDESIDINENSYMRNVFTPT</sequence>
<accession>A0A9D4GJQ4</accession>
<evidence type="ECO:0000256" key="1">
    <source>
        <dbReference type="SAM" id="MobiDB-lite"/>
    </source>
</evidence>
<dbReference type="AlphaFoldDB" id="A0A9D4GJQ4"/>
<comment type="caution">
    <text evidence="2">The sequence shown here is derived from an EMBL/GenBank/DDBJ whole genome shotgun (WGS) entry which is preliminary data.</text>
</comment>
<evidence type="ECO:0000313" key="2">
    <source>
        <dbReference type="EMBL" id="KAH3818138.1"/>
    </source>
</evidence>
<reference evidence="2" key="1">
    <citation type="journal article" date="2019" name="bioRxiv">
        <title>The Genome of the Zebra Mussel, Dreissena polymorpha: A Resource for Invasive Species Research.</title>
        <authorList>
            <person name="McCartney M.A."/>
            <person name="Auch B."/>
            <person name="Kono T."/>
            <person name="Mallez S."/>
            <person name="Zhang Y."/>
            <person name="Obille A."/>
            <person name="Becker A."/>
            <person name="Abrahante J.E."/>
            <person name="Garbe J."/>
            <person name="Badalamenti J.P."/>
            <person name="Herman A."/>
            <person name="Mangelson H."/>
            <person name="Liachko I."/>
            <person name="Sullivan S."/>
            <person name="Sone E.D."/>
            <person name="Koren S."/>
            <person name="Silverstein K.A.T."/>
            <person name="Beckman K.B."/>
            <person name="Gohl D.M."/>
        </authorList>
    </citation>
    <scope>NUCLEOTIDE SEQUENCE</scope>
    <source>
        <strain evidence="2">Duluth1</strain>
        <tissue evidence="2">Whole animal</tissue>
    </source>
</reference>
<feature type="compositionally biased region" description="Polar residues" evidence="1">
    <location>
        <begin position="24"/>
        <end position="33"/>
    </location>
</feature>
<feature type="compositionally biased region" description="Basic and acidic residues" evidence="1">
    <location>
        <begin position="1"/>
        <end position="22"/>
    </location>
</feature>
<dbReference type="EMBL" id="JAIWYP010000005">
    <property type="protein sequence ID" value="KAH3818138.1"/>
    <property type="molecule type" value="Genomic_DNA"/>
</dbReference>
<keyword evidence="3" id="KW-1185">Reference proteome</keyword>
<gene>
    <name evidence="2" type="ORF">DPMN_119734</name>
</gene>
<feature type="region of interest" description="Disordered" evidence="1">
    <location>
        <begin position="1"/>
        <end position="75"/>
    </location>
</feature>
<evidence type="ECO:0000313" key="3">
    <source>
        <dbReference type="Proteomes" id="UP000828390"/>
    </source>
</evidence>